<evidence type="ECO:0000256" key="1">
    <source>
        <dbReference type="SAM" id="MobiDB-lite"/>
    </source>
</evidence>
<evidence type="ECO:0000313" key="3">
    <source>
        <dbReference type="RefSeq" id="XP_022341651.1"/>
    </source>
</evidence>
<dbReference type="Proteomes" id="UP000694844">
    <property type="component" value="Chromosome 5"/>
</dbReference>
<name>A0A8B8ENZ8_CRAVI</name>
<sequence>MSSQSTTWESFTASLTTAGNIESKGGEIFNTPMKWLSAVKGGEVVKKSQAYREIMYDGHSLKSYVDGEQETSKERIQALSQRKGMESRKTGDHFASLQSTSSKGLDEEDKEMADLLFQCKVQLLDKTDMVPMDDLPENFWSSDFSSVHLSRAFWRSLNDWNISVGQLTQC</sequence>
<accession>A0A8B8ENZ8</accession>
<dbReference type="OrthoDB" id="5980061at2759"/>
<evidence type="ECO:0000313" key="2">
    <source>
        <dbReference type="Proteomes" id="UP000694844"/>
    </source>
</evidence>
<feature type="region of interest" description="Disordered" evidence="1">
    <location>
        <begin position="66"/>
        <end position="104"/>
    </location>
</feature>
<feature type="compositionally biased region" description="Basic and acidic residues" evidence="1">
    <location>
        <begin position="83"/>
        <end position="92"/>
    </location>
</feature>
<dbReference type="AlphaFoldDB" id="A0A8B8ENZ8"/>
<keyword evidence="2" id="KW-1185">Reference proteome</keyword>
<gene>
    <name evidence="3" type="primary">LOC111135673</name>
</gene>
<reference evidence="3" key="1">
    <citation type="submission" date="2025-08" db="UniProtKB">
        <authorList>
            <consortium name="RefSeq"/>
        </authorList>
    </citation>
    <scope>IDENTIFICATION</scope>
    <source>
        <tissue evidence="3">Whole sample</tissue>
    </source>
</reference>
<dbReference type="RefSeq" id="XP_022341651.1">
    <property type="nucleotide sequence ID" value="XM_022485943.1"/>
</dbReference>
<protein>
    <submittedName>
        <fullName evidence="3">Uncharacterized protein LOC111135673 isoform X2</fullName>
    </submittedName>
</protein>
<organism evidence="2 3">
    <name type="scientific">Crassostrea virginica</name>
    <name type="common">Eastern oyster</name>
    <dbReference type="NCBI Taxonomy" id="6565"/>
    <lineage>
        <taxon>Eukaryota</taxon>
        <taxon>Metazoa</taxon>
        <taxon>Spiralia</taxon>
        <taxon>Lophotrochozoa</taxon>
        <taxon>Mollusca</taxon>
        <taxon>Bivalvia</taxon>
        <taxon>Autobranchia</taxon>
        <taxon>Pteriomorphia</taxon>
        <taxon>Ostreida</taxon>
        <taxon>Ostreoidea</taxon>
        <taxon>Ostreidae</taxon>
        <taxon>Crassostrea</taxon>
    </lineage>
</organism>
<dbReference type="GeneID" id="111135673"/>
<proteinExistence type="predicted"/>